<dbReference type="InterPro" id="IPR008948">
    <property type="entry name" value="L-Aspartase-like"/>
</dbReference>
<dbReference type="InterPro" id="IPR000362">
    <property type="entry name" value="Fumarate_lyase_fam"/>
</dbReference>
<protein>
    <submittedName>
        <fullName evidence="5">Aspartate ammonia-lyase</fullName>
    </submittedName>
</protein>
<feature type="domain" description="Fumarase C C-terminal" evidence="4">
    <location>
        <begin position="427"/>
        <end position="479"/>
    </location>
</feature>
<dbReference type="InterPro" id="IPR022761">
    <property type="entry name" value="Fumarate_lyase_N"/>
</dbReference>
<dbReference type="PANTHER" id="PTHR42696:SF2">
    <property type="entry name" value="ASPARTATE AMMONIA-LYASE"/>
    <property type="match status" value="1"/>
</dbReference>
<proteinExistence type="predicted"/>
<name>A0ABT0QYV4_9MICO</name>
<dbReference type="InterPro" id="IPR051546">
    <property type="entry name" value="Aspartate_Ammonia-Lyase"/>
</dbReference>
<dbReference type="InterPro" id="IPR024083">
    <property type="entry name" value="Fumarase/histidase_N"/>
</dbReference>
<dbReference type="SUPFAM" id="SSF48557">
    <property type="entry name" value="L-aspartase-like"/>
    <property type="match status" value="1"/>
</dbReference>
<keyword evidence="1" id="KW-0456">Lyase</keyword>
<dbReference type="Proteomes" id="UP001203761">
    <property type="component" value="Unassembled WGS sequence"/>
</dbReference>
<dbReference type="Gene3D" id="1.20.200.10">
    <property type="entry name" value="Fumarase/aspartase (Central domain)"/>
    <property type="match status" value="1"/>
</dbReference>
<dbReference type="InterPro" id="IPR020557">
    <property type="entry name" value="Fumarate_lyase_CS"/>
</dbReference>
<dbReference type="PRINTS" id="PR00149">
    <property type="entry name" value="FUMRATELYASE"/>
</dbReference>
<accession>A0ABT0QYV4</accession>
<evidence type="ECO:0000256" key="1">
    <source>
        <dbReference type="ARBA" id="ARBA00023239"/>
    </source>
</evidence>
<dbReference type="PRINTS" id="PR00145">
    <property type="entry name" value="ARGSUCLYASE"/>
</dbReference>
<evidence type="ECO:0000259" key="4">
    <source>
        <dbReference type="Pfam" id="PF10415"/>
    </source>
</evidence>
<dbReference type="EMBL" id="JAKNCJ010000002">
    <property type="protein sequence ID" value="MCL6422834.1"/>
    <property type="molecule type" value="Genomic_DNA"/>
</dbReference>
<dbReference type="PANTHER" id="PTHR42696">
    <property type="entry name" value="ASPARTATE AMMONIA-LYASE"/>
    <property type="match status" value="1"/>
</dbReference>
<comment type="caution">
    <text evidence="5">The sequence shown here is derived from an EMBL/GenBank/DDBJ whole genome shotgun (WGS) entry which is preliminary data.</text>
</comment>
<gene>
    <name evidence="5" type="ORF">Bequi_05445</name>
</gene>
<dbReference type="PROSITE" id="PS00163">
    <property type="entry name" value="FUMARATE_LYASES"/>
    <property type="match status" value="1"/>
</dbReference>
<keyword evidence="6" id="KW-1185">Reference proteome</keyword>
<sequence>MSTPTEHVSTIPASERSGGATRREHDLLGDREVPAEAYYGIQTLRAQENFHITDVPLAHFPKLITALAQVKQAAARANHRLGALDADRARAIEQACEEIAGGALTDQFVVDVIQGGAGTSTNMNANEVIANRGLEILGYEKGQYEHLHPNNHVNLGQSTNDMYPTAVRLTILLSFPNLAEAMDGLIGALREKGDEYAHVLKMGRTQMQDAVPMTLGQEFHAWATTIEEDVERLTRTARLFREINIGATAIGTGITADPRYSQLAAQELSAITGIEFSVAADLVEATSDTGAFVTFSGVLKRIAVKISKICNDLRLLSSGPRAGFAEITLPAVQPGSSIMPGKVNPVIPEVVNQVAFEVIGNDLTVTFAAEAGQLQLNAFEPVICFNILESTRVMTRAMSTLADRCIRGIEANHSVLENYVAHSIGVVTALVPVIGYTAATEIAQQALESGRPVADLVLEAGLLDEEHLRVLLSPAMMTQPHRATVTGTIPVITDPATDSGEVARVVPDGATTAEV</sequence>
<reference evidence="5" key="1">
    <citation type="submission" date="2022-02" db="EMBL/GenBank/DDBJ databases">
        <authorList>
            <person name="Lee M."/>
            <person name="Kim S.-J."/>
            <person name="Jung M.-Y."/>
        </authorList>
    </citation>
    <scope>NUCLEOTIDE SEQUENCE</scope>
    <source>
        <strain evidence="5">JHP9</strain>
    </source>
</reference>
<dbReference type="Gene3D" id="1.10.40.30">
    <property type="entry name" value="Fumarase/aspartase (C-terminal domain)"/>
    <property type="match status" value="1"/>
</dbReference>
<feature type="region of interest" description="Disordered" evidence="2">
    <location>
        <begin position="1"/>
        <end position="28"/>
    </location>
</feature>
<dbReference type="InterPro" id="IPR018951">
    <property type="entry name" value="Fumarase_C_C"/>
</dbReference>
<dbReference type="Pfam" id="PF00206">
    <property type="entry name" value="Lyase_1"/>
    <property type="match status" value="1"/>
</dbReference>
<dbReference type="CDD" id="cd01357">
    <property type="entry name" value="Aspartase"/>
    <property type="match status" value="1"/>
</dbReference>
<dbReference type="Gene3D" id="1.10.275.10">
    <property type="entry name" value="Fumarase/aspartase (N-terminal domain)"/>
    <property type="match status" value="1"/>
</dbReference>
<evidence type="ECO:0000256" key="2">
    <source>
        <dbReference type="SAM" id="MobiDB-lite"/>
    </source>
</evidence>
<feature type="compositionally biased region" description="Polar residues" evidence="2">
    <location>
        <begin position="1"/>
        <end position="12"/>
    </location>
</feature>
<evidence type="ECO:0000259" key="3">
    <source>
        <dbReference type="Pfam" id="PF00206"/>
    </source>
</evidence>
<evidence type="ECO:0000313" key="5">
    <source>
        <dbReference type="EMBL" id="MCL6422834.1"/>
    </source>
</evidence>
<feature type="domain" description="Fumarate lyase N-terminal" evidence="3">
    <location>
        <begin position="30"/>
        <end position="360"/>
    </location>
</feature>
<dbReference type="NCBIfam" id="NF008909">
    <property type="entry name" value="PRK12273.1"/>
    <property type="match status" value="1"/>
</dbReference>
<dbReference type="RefSeq" id="WP_249736948.1">
    <property type="nucleotide sequence ID" value="NZ_JAKNCJ010000002.1"/>
</dbReference>
<evidence type="ECO:0000313" key="6">
    <source>
        <dbReference type="Proteomes" id="UP001203761"/>
    </source>
</evidence>
<organism evidence="5 6">
    <name type="scientific">Brachybacterium equifaecis</name>
    <dbReference type="NCBI Taxonomy" id="2910770"/>
    <lineage>
        <taxon>Bacteria</taxon>
        <taxon>Bacillati</taxon>
        <taxon>Actinomycetota</taxon>
        <taxon>Actinomycetes</taxon>
        <taxon>Micrococcales</taxon>
        <taxon>Dermabacteraceae</taxon>
        <taxon>Brachybacterium</taxon>
    </lineage>
</organism>
<dbReference type="Pfam" id="PF10415">
    <property type="entry name" value="FumaraseC_C"/>
    <property type="match status" value="1"/>
</dbReference>